<accession>A0A1E3IDM0</accession>
<dbReference type="OrthoDB" id="2576523at2759"/>
<feature type="compositionally biased region" description="Basic residues" evidence="1">
    <location>
        <begin position="12"/>
        <end position="22"/>
    </location>
</feature>
<reference evidence="2" key="1">
    <citation type="submission" date="2016-06" db="EMBL/GenBank/DDBJ databases">
        <authorList>
            <person name="Cuomo C."/>
            <person name="Litvintseva A."/>
            <person name="Heitman J."/>
            <person name="Chen Y."/>
            <person name="Sun S."/>
            <person name="Springer D."/>
            <person name="Dromer F."/>
            <person name="Young S."/>
            <person name="Zeng Q."/>
            <person name="Chapman S."/>
            <person name="Gujja S."/>
            <person name="Saif S."/>
            <person name="Birren B."/>
        </authorList>
    </citation>
    <scope>NUCLEOTIDE SEQUENCE</scope>
    <source>
        <strain evidence="2">CBS 7841</strain>
    </source>
</reference>
<evidence type="ECO:0000313" key="3">
    <source>
        <dbReference type="Proteomes" id="UP000094043"/>
    </source>
</evidence>
<reference evidence="2" key="2">
    <citation type="journal article" date="2022" name="Elife">
        <title>Obligate sexual reproduction of a homothallic fungus closely related to the Cryptococcus pathogenic species complex.</title>
        <authorList>
            <person name="Passer A.R."/>
            <person name="Clancey S.A."/>
            <person name="Shea T."/>
            <person name="David-Palma M."/>
            <person name="Averette A.F."/>
            <person name="Boekhout T."/>
            <person name="Porcel B.M."/>
            <person name="Nowrousian M."/>
            <person name="Cuomo C.A."/>
            <person name="Sun S."/>
            <person name="Heitman J."/>
            <person name="Coelho M.A."/>
        </authorList>
    </citation>
    <scope>NUCLEOTIDE SEQUENCE</scope>
    <source>
        <strain evidence="2">CBS 7841</strain>
    </source>
</reference>
<name>A0A1E3IDM0_9TREE</name>
<evidence type="ECO:0000313" key="2">
    <source>
        <dbReference type="EMBL" id="WVN87393.1"/>
    </source>
</evidence>
<dbReference type="VEuPathDB" id="FungiDB:L203_03935"/>
<dbReference type="EMBL" id="CP143786">
    <property type="protein sequence ID" value="WVN87393.1"/>
    <property type="molecule type" value="Genomic_DNA"/>
</dbReference>
<dbReference type="RefSeq" id="XP_066068093.1">
    <property type="nucleotide sequence ID" value="XM_066211996.1"/>
</dbReference>
<gene>
    <name evidence="2" type="ORF">L203_102572</name>
</gene>
<organism evidence="2 3">
    <name type="scientific">Cryptococcus depauperatus CBS 7841</name>
    <dbReference type="NCBI Taxonomy" id="1295531"/>
    <lineage>
        <taxon>Eukaryota</taxon>
        <taxon>Fungi</taxon>
        <taxon>Dikarya</taxon>
        <taxon>Basidiomycota</taxon>
        <taxon>Agaricomycotina</taxon>
        <taxon>Tremellomycetes</taxon>
        <taxon>Tremellales</taxon>
        <taxon>Cryptococcaceae</taxon>
        <taxon>Cryptococcus</taxon>
    </lineage>
</organism>
<dbReference type="AlphaFoldDB" id="A0A1E3IDM0"/>
<dbReference type="GeneID" id="91086784"/>
<reference evidence="2" key="3">
    <citation type="submission" date="2024-01" db="EMBL/GenBank/DDBJ databases">
        <authorList>
            <person name="Coelho M.A."/>
            <person name="David-Palma M."/>
            <person name="Shea T."/>
            <person name="Sun S."/>
            <person name="Cuomo C.A."/>
            <person name="Heitman J."/>
        </authorList>
    </citation>
    <scope>NUCLEOTIDE SEQUENCE</scope>
    <source>
        <strain evidence="2">CBS 7841</strain>
    </source>
</reference>
<feature type="compositionally biased region" description="Polar residues" evidence="1">
    <location>
        <begin position="1"/>
        <end position="11"/>
    </location>
</feature>
<evidence type="ECO:0000256" key="1">
    <source>
        <dbReference type="SAM" id="MobiDB-lite"/>
    </source>
</evidence>
<protein>
    <submittedName>
        <fullName evidence="2">Uncharacterized protein</fullName>
    </submittedName>
</protein>
<feature type="region of interest" description="Disordered" evidence="1">
    <location>
        <begin position="1"/>
        <end position="32"/>
    </location>
</feature>
<proteinExistence type="predicted"/>
<sequence>MTNSMESQRNTCSHHRACRRAHSPPVERYDDDEKRFYDSGPVAILPSWAIPHSRPHPYTPSYPLHNVGFGPAPLFGWGSVTPQPHTYGVPKYFRYQKPDYRRFCYSVGKAEVPYASLPGGPLFGLPSYMAEQLVRR</sequence>
<keyword evidence="3" id="KW-1185">Reference proteome</keyword>
<dbReference type="KEGG" id="cdep:91086784"/>
<dbReference type="Proteomes" id="UP000094043">
    <property type="component" value="Chromosome 3"/>
</dbReference>